<keyword evidence="4" id="KW-0560">Oxidoreductase</keyword>
<dbReference type="GO" id="GO:0016491">
    <property type="term" value="F:oxidoreductase activity"/>
    <property type="evidence" value="ECO:0007669"/>
    <property type="project" value="UniProtKB-KW"/>
</dbReference>
<evidence type="ECO:0000256" key="2">
    <source>
        <dbReference type="ARBA" id="ARBA00022630"/>
    </source>
</evidence>
<organism evidence="5 6">
    <name type="scientific">Armadillidium nasatum</name>
    <dbReference type="NCBI Taxonomy" id="96803"/>
    <lineage>
        <taxon>Eukaryota</taxon>
        <taxon>Metazoa</taxon>
        <taxon>Ecdysozoa</taxon>
        <taxon>Arthropoda</taxon>
        <taxon>Crustacea</taxon>
        <taxon>Multicrustacea</taxon>
        <taxon>Malacostraca</taxon>
        <taxon>Eumalacostraca</taxon>
        <taxon>Peracarida</taxon>
        <taxon>Isopoda</taxon>
        <taxon>Oniscidea</taxon>
        <taxon>Crinocheta</taxon>
        <taxon>Armadillidiidae</taxon>
        <taxon>Armadillidium</taxon>
    </lineage>
</organism>
<evidence type="ECO:0008006" key="7">
    <source>
        <dbReference type="Google" id="ProtNLM"/>
    </source>
</evidence>
<dbReference type="AlphaFoldDB" id="A0A5N5T9N0"/>
<evidence type="ECO:0000256" key="1">
    <source>
        <dbReference type="ARBA" id="ARBA00007118"/>
    </source>
</evidence>
<dbReference type="PANTHER" id="PTHR23026:SF90">
    <property type="entry name" value="IODOTYROSINE DEIODINASE 1"/>
    <property type="match status" value="1"/>
</dbReference>
<gene>
    <name evidence="5" type="ORF">Anas_01597</name>
</gene>
<dbReference type="PANTHER" id="PTHR23026">
    <property type="entry name" value="NADPH NITROREDUCTASE"/>
    <property type="match status" value="1"/>
</dbReference>
<keyword evidence="2" id="KW-0285">Flavoprotein</keyword>
<dbReference type="InterPro" id="IPR000415">
    <property type="entry name" value="Nitroreductase-like"/>
</dbReference>
<evidence type="ECO:0000313" key="6">
    <source>
        <dbReference type="Proteomes" id="UP000326759"/>
    </source>
</evidence>
<reference evidence="5 6" key="1">
    <citation type="journal article" date="2019" name="PLoS Biol.">
        <title>Sex chromosomes control vertical transmission of feminizing Wolbachia symbionts in an isopod.</title>
        <authorList>
            <person name="Becking T."/>
            <person name="Chebbi M.A."/>
            <person name="Giraud I."/>
            <person name="Moumen B."/>
            <person name="Laverre T."/>
            <person name="Caubet Y."/>
            <person name="Peccoud J."/>
            <person name="Gilbert C."/>
            <person name="Cordaux R."/>
        </authorList>
    </citation>
    <scope>NUCLEOTIDE SEQUENCE [LARGE SCALE GENOMIC DNA]</scope>
    <source>
        <strain evidence="5">ANa2</strain>
        <tissue evidence="5">Whole body excluding digestive tract and cuticle</tissue>
    </source>
</reference>
<evidence type="ECO:0000313" key="5">
    <source>
        <dbReference type="EMBL" id="KAB7502768.1"/>
    </source>
</evidence>
<proteinExistence type="inferred from homology"/>
<comment type="similarity">
    <text evidence="1">Belongs to the nitroreductase family.</text>
</comment>
<sequence>MHLSIASNQWTLDLKGLRTNWEKEYLTEAPWLILVFRQAYFPLEDGKRRNHYYNEISTAIATGLLLAAVQNAGLVALTSTPMNCGPALRNLLGRGQHEKLMTLLPVGYPRKDATVPDFGRKPLEEIMVVV</sequence>
<dbReference type="InterPro" id="IPR050627">
    <property type="entry name" value="Nitroreductase/BluB"/>
</dbReference>
<comment type="caution">
    <text evidence="5">The sequence shown here is derived from an EMBL/GenBank/DDBJ whole genome shotgun (WGS) entry which is preliminary data.</text>
</comment>
<evidence type="ECO:0000256" key="4">
    <source>
        <dbReference type="ARBA" id="ARBA00023002"/>
    </source>
</evidence>
<dbReference type="GO" id="GO:0006570">
    <property type="term" value="P:tyrosine metabolic process"/>
    <property type="evidence" value="ECO:0007669"/>
    <property type="project" value="TreeGrafter"/>
</dbReference>
<keyword evidence="6" id="KW-1185">Reference proteome</keyword>
<dbReference type="Gene3D" id="3.40.109.10">
    <property type="entry name" value="NADH Oxidase"/>
    <property type="match status" value="1"/>
</dbReference>
<name>A0A5N5T9N0_9CRUS</name>
<dbReference type="GO" id="GO:0005886">
    <property type="term" value="C:plasma membrane"/>
    <property type="evidence" value="ECO:0007669"/>
    <property type="project" value="TreeGrafter"/>
</dbReference>
<accession>A0A5N5T9N0</accession>
<evidence type="ECO:0000256" key="3">
    <source>
        <dbReference type="ARBA" id="ARBA00022643"/>
    </source>
</evidence>
<dbReference type="Proteomes" id="UP000326759">
    <property type="component" value="Unassembled WGS sequence"/>
</dbReference>
<keyword evidence="3" id="KW-0288">FMN</keyword>
<dbReference type="EMBL" id="SEYY01006760">
    <property type="protein sequence ID" value="KAB7502768.1"/>
    <property type="molecule type" value="Genomic_DNA"/>
</dbReference>
<dbReference type="OrthoDB" id="41362at2759"/>
<protein>
    <recommendedName>
        <fullName evidence="7">Iodotyrosine dehalogenase 1</fullName>
    </recommendedName>
</protein>
<dbReference type="SUPFAM" id="SSF55469">
    <property type="entry name" value="FMN-dependent nitroreductase-like"/>
    <property type="match status" value="1"/>
</dbReference>